<dbReference type="Proteomes" id="UP000608530">
    <property type="component" value="Unassembled WGS sequence"/>
</dbReference>
<feature type="binding site" evidence="4">
    <location>
        <position position="69"/>
    </location>
    <ligand>
        <name>substrate</name>
    </ligand>
</feature>
<accession>A0A934Q9R7</accession>
<comment type="cofactor">
    <cofactor evidence="1">
        <name>Mg(2+)</name>
        <dbReference type="ChEBI" id="CHEBI:18420"/>
    </cofactor>
</comment>
<dbReference type="InterPro" id="IPR040442">
    <property type="entry name" value="Pyrv_kinase-like_dom_sf"/>
</dbReference>
<dbReference type="GO" id="GO:0000287">
    <property type="term" value="F:magnesium ion binding"/>
    <property type="evidence" value="ECO:0007669"/>
    <property type="project" value="TreeGrafter"/>
</dbReference>
<sequence>MRSLLYVPGDRPDRLAKAWERGSDGLIVDLEDAVAPARKAEARATVGEWLAGQGASRSQRELRDRVWLRITAENPGADIAAISASIGAVMVPKAEPDTVARVAALLDGHEAAAGLEAGSISLVPLIETARGLLDAPRLAAMRRVRTLAIGRADLAGDLGFRGDLDGAEFRGLMLQLVVACAAAGIAAPVAPTSTDFRDLDALRESTARLLALGFRGRTAIHPAQVPVINEVFSPSEEEVVRARRLVEEFERSVREGSGVFVDEGRMVDAAVIRGAREVLNRAG</sequence>
<evidence type="ECO:0000256" key="3">
    <source>
        <dbReference type="ARBA" id="ARBA00022842"/>
    </source>
</evidence>
<feature type="binding site" evidence="4">
    <location>
        <position position="127"/>
    </location>
    <ligand>
        <name>substrate</name>
    </ligand>
</feature>
<dbReference type="PIRSF" id="PIRSF015582">
    <property type="entry name" value="Cit_lyase_B"/>
    <property type="match status" value="1"/>
</dbReference>
<reference evidence="7" key="1">
    <citation type="submission" date="2020-12" db="EMBL/GenBank/DDBJ databases">
        <title>Leucobacter sp. CAS1, isolated from Chromium sludge.</title>
        <authorList>
            <person name="Xu Z."/>
        </authorList>
    </citation>
    <scope>NUCLEOTIDE SEQUENCE</scope>
    <source>
        <strain evidence="7">CSA1</strain>
    </source>
</reference>
<dbReference type="Gene3D" id="3.20.20.60">
    <property type="entry name" value="Phosphoenolpyruvate-binding domains"/>
    <property type="match status" value="1"/>
</dbReference>
<dbReference type="RefSeq" id="WP_200115913.1">
    <property type="nucleotide sequence ID" value="NZ_JAEHOH010000016.1"/>
</dbReference>
<feature type="binding site" evidence="5">
    <location>
        <position position="127"/>
    </location>
    <ligand>
        <name>Mg(2+)</name>
        <dbReference type="ChEBI" id="CHEBI:18420"/>
    </ligand>
</feature>
<dbReference type="Pfam" id="PF03328">
    <property type="entry name" value="HpcH_HpaI"/>
    <property type="match status" value="1"/>
</dbReference>
<evidence type="ECO:0000313" key="8">
    <source>
        <dbReference type="Proteomes" id="UP000608530"/>
    </source>
</evidence>
<dbReference type="PANTHER" id="PTHR32308">
    <property type="entry name" value="LYASE BETA SUBUNIT, PUTATIVE (AFU_ORTHOLOGUE AFUA_4G13030)-RELATED"/>
    <property type="match status" value="1"/>
</dbReference>
<dbReference type="InterPro" id="IPR011206">
    <property type="entry name" value="Citrate_lyase_beta/mcl1/mcl2"/>
</dbReference>
<name>A0A934Q9R7_9MICO</name>
<keyword evidence="2 5" id="KW-0479">Metal-binding</keyword>
<dbReference type="SUPFAM" id="SSF51621">
    <property type="entry name" value="Phosphoenolpyruvate/pyruvate domain"/>
    <property type="match status" value="1"/>
</dbReference>
<dbReference type="InterPro" id="IPR005000">
    <property type="entry name" value="Aldolase/citrate-lyase_domain"/>
</dbReference>
<dbReference type="PANTHER" id="PTHR32308:SF10">
    <property type="entry name" value="CITRATE LYASE SUBUNIT BETA"/>
    <property type="match status" value="1"/>
</dbReference>
<protein>
    <submittedName>
        <fullName evidence="7">CoA ester lyase</fullName>
    </submittedName>
</protein>
<dbReference type="AlphaFoldDB" id="A0A934Q9R7"/>
<keyword evidence="3 5" id="KW-0460">Magnesium</keyword>
<keyword evidence="8" id="KW-1185">Reference proteome</keyword>
<organism evidence="7 8">
    <name type="scientific">Leucobacter chromiisoli</name>
    <dbReference type="NCBI Taxonomy" id="2796471"/>
    <lineage>
        <taxon>Bacteria</taxon>
        <taxon>Bacillati</taxon>
        <taxon>Actinomycetota</taxon>
        <taxon>Actinomycetes</taxon>
        <taxon>Micrococcales</taxon>
        <taxon>Microbacteriaceae</taxon>
        <taxon>Leucobacter</taxon>
    </lineage>
</organism>
<dbReference type="EMBL" id="JAEHOH010000016">
    <property type="protein sequence ID" value="MBK0419776.1"/>
    <property type="molecule type" value="Genomic_DNA"/>
</dbReference>
<proteinExistence type="predicted"/>
<evidence type="ECO:0000259" key="6">
    <source>
        <dbReference type="Pfam" id="PF03328"/>
    </source>
</evidence>
<dbReference type="GO" id="GO:0006107">
    <property type="term" value="P:oxaloacetate metabolic process"/>
    <property type="evidence" value="ECO:0007669"/>
    <property type="project" value="TreeGrafter"/>
</dbReference>
<evidence type="ECO:0000256" key="2">
    <source>
        <dbReference type="ARBA" id="ARBA00022723"/>
    </source>
</evidence>
<evidence type="ECO:0000256" key="1">
    <source>
        <dbReference type="ARBA" id="ARBA00001946"/>
    </source>
</evidence>
<evidence type="ECO:0000313" key="7">
    <source>
        <dbReference type="EMBL" id="MBK0419776.1"/>
    </source>
</evidence>
<feature type="domain" description="HpcH/HpaI aldolase/citrate lyase" evidence="6">
    <location>
        <begin position="2"/>
        <end position="222"/>
    </location>
</feature>
<dbReference type="GO" id="GO:0016829">
    <property type="term" value="F:lyase activity"/>
    <property type="evidence" value="ECO:0007669"/>
    <property type="project" value="UniProtKB-KW"/>
</dbReference>
<keyword evidence="7" id="KW-0456">Lyase</keyword>
<dbReference type="InterPro" id="IPR015813">
    <property type="entry name" value="Pyrv/PenolPyrv_kinase-like_dom"/>
</dbReference>
<comment type="caution">
    <text evidence="7">The sequence shown here is derived from an EMBL/GenBank/DDBJ whole genome shotgun (WGS) entry which is preliminary data.</text>
</comment>
<evidence type="ECO:0000256" key="4">
    <source>
        <dbReference type="PIRSR" id="PIRSR015582-1"/>
    </source>
</evidence>
<gene>
    <name evidence="7" type="ORF">JD276_12105</name>
</gene>
<evidence type="ECO:0000256" key="5">
    <source>
        <dbReference type="PIRSR" id="PIRSR015582-2"/>
    </source>
</evidence>
<feature type="binding site" evidence="5">
    <location>
        <position position="153"/>
    </location>
    <ligand>
        <name>Mg(2+)</name>
        <dbReference type="ChEBI" id="CHEBI:18420"/>
    </ligand>
</feature>